<dbReference type="Proteomes" id="UP000480178">
    <property type="component" value="Chromosome"/>
</dbReference>
<gene>
    <name evidence="11" type="ORF">GXP67_08120</name>
</gene>
<dbReference type="GO" id="GO:0006811">
    <property type="term" value="P:monoatomic ion transport"/>
    <property type="evidence" value="ECO:0007669"/>
    <property type="project" value="UniProtKB-KW"/>
</dbReference>
<dbReference type="GO" id="GO:0005886">
    <property type="term" value="C:plasma membrane"/>
    <property type="evidence" value="ECO:0007669"/>
    <property type="project" value="UniProtKB-SubCell"/>
</dbReference>
<dbReference type="InterPro" id="IPR002528">
    <property type="entry name" value="MATE_fam"/>
</dbReference>
<keyword evidence="7" id="KW-0406">Ion transport</keyword>
<dbReference type="InterPro" id="IPR048279">
    <property type="entry name" value="MdtK-like"/>
</dbReference>
<evidence type="ECO:0000256" key="6">
    <source>
        <dbReference type="ARBA" id="ARBA00022989"/>
    </source>
</evidence>
<keyword evidence="3" id="KW-0050">Antiport</keyword>
<evidence type="ECO:0000256" key="9">
    <source>
        <dbReference type="ARBA" id="ARBA00031636"/>
    </source>
</evidence>
<dbReference type="InterPro" id="IPR050222">
    <property type="entry name" value="MATE_MdtK"/>
</dbReference>
<accession>A0A6C0GV93</accession>
<evidence type="ECO:0000256" key="8">
    <source>
        <dbReference type="ARBA" id="ARBA00023136"/>
    </source>
</evidence>
<dbReference type="PANTHER" id="PTHR43298:SF2">
    <property type="entry name" value="FMN_FAD EXPORTER YEEO-RELATED"/>
    <property type="match status" value="1"/>
</dbReference>
<evidence type="ECO:0000256" key="5">
    <source>
        <dbReference type="ARBA" id="ARBA00022692"/>
    </source>
</evidence>
<dbReference type="GO" id="GO:0015297">
    <property type="term" value="F:antiporter activity"/>
    <property type="evidence" value="ECO:0007669"/>
    <property type="project" value="UniProtKB-KW"/>
</dbReference>
<keyword evidence="4" id="KW-1003">Cell membrane</keyword>
<sequence length="445" mass="47501">MMATLRISLPIIIGQLGTVMMGVADNIQVGALGAASIAAAGIANSVFFLFALFGLGTLSVIAPQVATANGRNEKMECSMLLRAGFRLGIGLGILIGLILLFLSLNFHWFRQTPEVEALAVEYLQIISISVVPMFFFMAIKQFSDGLSHTRVAMVITIGGLLFNVFFNWVLIHGKLGFPQWGLNGAGVATMLARLFMAVGMLGYIFRSSLFYGYINKPPTGYSFTPLLKKLLRLGVPGGFQLFFEGGAFSGAAIIAGWLGTIALAAHQIALNLATITYMVAAGISSAGAIRVGQAVGIGSHTKIVRAGTVSLALSIAFMSMACFVFLTFNYSLVRLYIQDEAVVNLGAALLIIGGFFQLSDGVQVVGLGILRGIEDVNVPTVIALFAYWVIGLPLGYVLGFTLNMHAQGIWLGLLAGLTVSAILLTIRFYTLTYKMKASKHLRTMG</sequence>
<dbReference type="NCBIfam" id="TIGR00797">
    <property type="entry name" value="matE"/>
    <property type="match status" value="1"/>
</dbReference>
<feature type="transmembrane region" description="Helical" evidence="10">
    <location>
        <begin position="151"/>
        <end position="171"/>
    </location>
</feature>
<name>A0A6C0GV93_9BACT</name>
<feature type="transmembrane region" description="Helical" evidence="10">
    <location>
        <begin position="83"/>
        <end position="102"/>
    </location>
</feature>
<feature type="transmembrane region" description="Helical" evidence="10">
    <location>
        <begin position="36"/>
        <end position="62"/>
    </location>
</feature>
<protein>
    <recommendedName>
        <fullName evidence="9">Multidrug-efflux transporter</fullName>
    </recommendedName>
</protein>
<keyword evidence="12" id="KW-1185">Reference proteome</keyword>
<evidence type="ECO:0000313" key="12">
    <source>
        <dbReference type="Proteomes" id="UP000480178"/>
    </source>
</evidence>
<proteinExistence type="predicted"/>
<dbReference type="KEGG" id="rhoz:GXP67_08120"/>
<dbReference type="AlphaFoldDB" id="A0A6C0GV93"/>
<evidence type="ECO:0000256" key="2">
    <source>
        <dbReference type="ARBA" id="ARBA00022448"/>
    </source>
</evidence>
<reference evidence="11 12" key="1">
    <citation type="submission" date="2020-01" db="EMBL/GenBank/DDBJ databases">
        <authorList>
            <person name="Kim M.K."/>
        </authorList>
    </citation>
    <scope>NUCLEOTIDE SEQUENCE [LARGE SCALE GENOMIC DNA]</scope>
    <source>
        <strain evidence="11 12">172606-1</strain>
    </source>
</reference>
<dbReference type="CDD" id="cd13131">
    <property type="entry name" value="MATE_NorM_like"/>
    <property type="match status" value="1"/>
</dbReference>
<evidence type="ECO:0000313" key="11">
    <source>
        <dbReference type="EMBL" id="QHT71936.1"/>
    </source>
</evidence>
<dbReference type="GO" id="GO:0042910">
    <property type="term" value="F:xenobiotic transmembrane transporter activity"/>
    <property type="evidence" value="ECO:0007669"/>
    <property type="project" value="InterPro"/>
</dbReference>
<organism evidence="11 12">
    <name type="scientific">Rhodocytophaga rosea</name>
    <dbReference type="NCBI Taxonomy" id="2704465"/>
    <lineage>
        <taxon>Bacteria</taxon>
        <taxon>Pseudomonadati</taxon>
        <taxon>Bacteroidota</taxon>
        <taxon>Cytophagia</taxon>
        <taxon>Cytophagales</taxon>
        <taxon>Rhodocytophagaceae</taxon>
        <taxon>Rhodocytophaga</taxon>
    </lineage>
</organism>
<keyword evidence="6 10" id="KW-1133">Transmembrane helix</keyword>
<evidence type="ECO:0000256" key="7">
    <source>
        <dbReference type="ARBA" id="ARBA00023065"/>
    </source>
</evidence>
<feature type="transmembrane region" description="Helical" evidence="10">
    <location>
        <begin position="408"/>
        <end position="429"/>
    </location>
</feature>
<keyword evidence="2" id="KW-0813">Transport</keyword>
<keyword evidence="8 10" id="KW-0472">Membrane</keyword>
<feature type="transmembrane region" description="Helical" evidence="10">
    <location>
        <begin position="122"/>
        <end position="139"/>
    </location>
</feature>
<dbReference type="EMBL" id="CP048222">
    <property type="protein sequence ID" value="QHT71936.1"/>
    <property type="molecule type" value="Genomic_DNA"/>
</dbReference>
<dbReference type="PANTHER" id="PTHR43298">
    <property type="entry name" value="MULTIDRUG RESISTANCE PROTEIN NORM-RELATED"/>
    <property type="match status" value="1"/>
</dbReference>
<dbReference type="Pfam" id="PF01554">
    <property type="entry name" value="MatE"/>
    <property type="match status" value="2"/>
</dbReference>
<evidence type="ECO:0000256" key="3">
    <source>
        <dbReference type="ARBA" id="ARBA00022449"/>
    </source>
</evidence>
<evidence type="ECO:0000256" key="4">
    <source>
        <dbReference type="ARBA" id="ARBA00022475"/>
    </source>
</evidence>
<feature type="transmembrane region" description="Helical" evidence="10">
    <location>
        <begin position="303"/>
        <end position="328"/>
    </location>
</feature>
<feature type="transmembrane region" description="Helical" evidence="10">
    <location>
        <begin position="382"/>
        <end position="402"/>
    </location>
</feature>
<dbReference type="PIRSF" id="PIRSF006603">
    <property type="entry name" value="DinF"/>
    <property type="match status" value="1"/>
</dbReference>
<feature type="transmembrane region" description="Helical" evidence="10">
    <location>
        <begin position="235"/>
        <end position="262"/>
    </location>
</feature>
<keyword evidence="5 10" id="KW-0812">Transmembrane</keyword>
<evidence type="ECO:0000256" key="1">
    <source>
        <dbReference type="ARBA" id="ARBA00004651"/>
    </source>
</evidence>
<comment type="subcellular location">
    <subcellularLocation>
        <location evidence="1">Cell membrane</location>
        <topology evidence="1">Multi-pass membrane protein</topology>
    </subcellularLocation>
</comment>
<evidence type="ECO:0000256" key="10">
    <source>
        <dbReference type="SAM" id="Phobius"/>
    </source>
</evidence>
<feature type="transmembrane region" description="Helical" evidence="10">
    <location>
        <begin position="268"/>
        <end position="291"/>
    </location>
</feature>
<feature type="transmembrane region" description="Helical" evidence="10">
    <location>
        <begin position="191"/>
        <end position="214"/>
    </location>
</feature>